<evidence type="ECO:0000313" key="2">
    <source>
        <dbReference type="EMBL" id="GAA1406329.1"/>
    </source>
</evidence>
<dbReference type="Proteomes" id="UP001499863">
    <property type="component" value="Unassembled WGS sequence"/>
</dbReference>
<evidence type="ECO:0000256" key="1">
    <source>
        <dbReference type="SAM" id="MobiDB-lite"/>
    </source>
</evidence>
<dbReference type="RefSeq" id="WP_344341505.1">
    <property type="nucleotide sequence ID" value="NZ_BAAAKJ010000307.1"/>
</dbReference>
<feature type="region of interest" description="Disordered" evidence="1">
    <location>
        <begin position="1"/>
        <end position="35"/>
    </location>
</feature>
<organism evidence="2 3">
    <name type="scientific">Kitasatospora putterlickiae</name>
    <dbReference type="NCBI Taxonomy" id="221725"/>
    <lineage>
        <taxon>Bacteria</taxon>
        <taxon>Bacillati</taxon>
        <taxon>Actinomycetota</taxon>
        <taxon>Actinomycetes</taxon>
        <taxon>Kitasatosporales</taxon>
        <taxon>Streptomycetaceae</taxon>
        <taxon>Kitasatospora</taxon>
    </lineage>
</organism>
<dbReference type="EMBL" id="BAAAKJ010000307">
    <property type="protein sequence ID" value="GAA1406329.1"/>
    <property type="molecule type" value="Genomic_DNA"/>
</dbReference>
<keyword evidence="3" id="KW-1185">Reference proteome</keyword>
<feature type="compositionally biased region" description="Low complexity" evidence="1">
    <location>
        <begin position="25"/>
        <end position="35"/>
    </location>
</feature>
<name>A0ABN1YDS9_9ACTN</name>
<accession>A0ABN1YDS9</accession>
<comment type="caution">
    <text evidence="2">The sequence shown here is derived from an EMBL/GenBank/DDBJ whole genome shotgun (WGS) entry which is preliminary data.</text>
</comment>
<sequence length="80" mass="8439">MAKNLISKLLSQSPGPVKGSTPPKAAAGERAGTAAEHAEMARFAVEDGSVGNEERHRLGKAIRAAKGLRNKTRDNPDTVF</sequence>
<evidence type="ECO:0000313" key="3">
    <source>
        <dbReference type="Proteomes" id="UP001499863"/>
    </source>
</evidence>
<reference evidence="2 3" key="1">
    <citation type="journal article" date="2019" name="Int. J. Syst. Evol. Microbiol.">
        <title>The Global Catalogue of Microorganisms (GCM) 10K type strain sequencing project: providing services to taxonomists for standard genome sequencing and annotation.</title>
        <authorList>
            <consortium name="The Broad Institute Genomics Platform"/>
            <consortium name="The Broad Institute Genome Sequencing Center for Infectious Disease"/>
            <person name="Wu L."/>
            <person name="Ma J."/>
        </authorList>
    </citation>
    <scope>NUCLEOTIDE SEQUENCE [LARGE SCALE GENOMIC DNA]</scope>
    <source>
        <strain evidence="2 3">JCM 12393</strain>
    </source>
</reference>
<protein>
    <submittedName>
        <fullName evidence="2">Uncharacterized protein</fullName>
    </submittedName>
</protein>
<proteinExistence type="predicted"/>
<gene>
    <name evidence="2" type="ORF">GCM10009639_54110</name>
</gene>